<reference evidence="7 8" key="1">
    <citation type="journal article" date="2014" name="Nat. Commun.">
        <title>Klebsormidium flaccidum genome reveals primary factors for plant terrestrial adaptation.</title>
        <authorList>
            <person name="Hori K."/>
            <person name="Maruyama F."/>
            <person name="Fujisawa T."/>
            <person name="Togashi T."/>
            <person name="Yamamoto N."/>
            <person name="Seo M."/>
            <person name="Sato S."/>
            <person name="Yamada T."/>
            <person name="Mori H."/>
            <person name="Tajima N."/>
            <person name="Moriyama T."/>
            <person name="Ikeuchi M."/>
            <person name="Watanabe M."/>
            <person name="Wada H."/>
            <person name="Kobayashi K."/>
            <person name="Saito M."/>
            <person name="Masuda T."/>
            <person name="Sasaki-Sekimoto Y."/>
            <person name="Mashiguchi K."/>
            <person name="Awai K."/>
            <person name="Shimojima M."/>
            <person name="Masuda S."/>
            <person name="Iwai M."/>
            <person name="Nobusawa T."/>
            <person name="Narise T."/>
            <person name="Kondo S."/>
            <person name="Saito H."/>
            <person name="Sato R."/>
            <person name="Murakawa M."/>
            <person name="Ihara Y."/>
            <person name="Oshima-Yamada Y."/>
            <person name="Ohtaka K."/>
            <person name="Satoh M."/>
            <person name="Sonobe K."/>
            <person name="Ishii M."/>
            <person name="Ohtani R."/>
            <person name="Kanamori-Sato M."/>
            <person name="Honoki R."/>
            <person name="Miyazaki D."/>
            <person name="Mochizuki H."/>
            <person name="Umetsu J."/>
            <person name="Higashi K."/>
            <person name="Shibata D."/>
            <person name="Kamiya Y."/>
            <person name="Sato N."/>
            <person name="Nakamura Y."/>
            <person name="Tabata S."/>
            <person name="Ida S."/>
            <person name="Kurokawa K."/>
            <person name="Ohta H."/>
        </authorList>
    </citation>
    <scope>NUCLEOTIDE SEQUENCE [LARGE SCALE GENOMIC DNA]</scope>
    <source>
        <strain evidence="7 8">NIES-2285</strain>
    </source>
</reference>
<dbReference type="Proteomes" id="UP000054558">
    <property type="component" value="Unassembled WGS sequence"/>
</dbReference>
<dbReference type="Pfam" id="PF07857">
    <property type="entry name" value="TMEM144"/>
    <property type="match status" value="1"/>
</dbReference>
<feature type="transmembrane region" description="Helical" evidence="6">
    <location>
        <begin position="141"/>
        <end position="166"/>
    </location>
</feature>
<feature type="transmembrane region" description="Helical" evidence="6">
    <location>
        <begin position="285"/>
        <end position="305"/>
    </location>
</feature>
<protein>
    <submittedName>
        <fullName evidence="7">Uncharacterized protein</fullName>
    </submittedName>
</protein>
<evidence type="ECO:0000256" key="6">
    <source>
        <dbReference type="SAM" id="Phobius"/>
    </source>
</evidence>
<keyword evidence="8" id="KW-1185">Reference proteome</keyword>
<dbReference type="InterPro" id="IPR012435">
    <property type="entry name" value="TMEM144"/>
</dbReference>
<evidence type="ECO:0000256" key="1">
    <source>
        <dbReference type="ARBA" id="ARBA00004141"/>
    </source>
</evidence>
<feature type="transmembrane region" description="Helical" evidence="6">
    <location>
        <begin position="257"/>
        <end position="279"/>
    </location>
</feature>
<dbReference type="OrthoDB" id="426527at2759"/>
<dbReference type="EMBL" id="DF236955">
    <property type="protein sequence ID" value="GAQ77999.1"/>
    <property type="molecule type" value="Genomic_DNA"/>
</dbReference>
<sequence>MAPAHLLLRPELHRAAVFHMRSAVGLLLALIAAVFNGTFGVFAKDEVKGPDVDIFVFHFWACLGLACTGVLFLLFGPVVWTPMGVISGVLVVLSSACAFWAANLVGVSVGPGIWCGTAALASFFFGLFLDPVGRKVSNLPLAVAGLCLLMVAIAGIAYAGEYACRVEEARERLLPRDRRRGRVCDTWGGYAGGLFLAVLAGAFGGLILAPMQYAPPAARGLRFLPSMAVGVLAAAPGIDLLGLFARGKCILLMPEKAAGPGFAAGATWNIANAAGILSIRYLGYTIAYPIMQSGLFVGGLWGLCVFDEMKDRKARRIYWLSGLVLLAGVTCLALAR</sequence>
<dbReference type="AlphaFoldDB" id="A0A0U9HQ10"/>
<accession>A0A0U9HQ10</accession>
<comment type="subcellular location">
    <subcellularLocation>
        <location evidence="1">Membrane</location>
        <topology evidence="1">Multi-pass membrane protein</topology>
    </subcellularLocation>
</comment>
<evidence type="ECO:0000256" key="4">
    <source>
        <dbReference type="ARBA" id="ARBA00022989"/>
    </source>
</evidence>
<evidence type="ECO:0000313" key="7">
    <source>
        <dbReference type="EMBL" id="GAQ77999.1"/>
    </source>
</evidence>
<dbReference type="InterPro" id="IPR010651">
    <property type="entry name" value="Sugar_transport"/>
</dbReference>
<feature type="transmembrane region" description="Helical" evidence="6">
    <location>
        <begin position="317"/>
        <end position="335"/>
    </location>
</feature>
<keyword evidence="4 6" id="KW-1133">Transmembrane helix</keyword>
<evidence type="ECO:0000256" key="5">
    <source>
        <dbReference type="ARBA" id="ARBA00023136"/>
    </source>
</evidence>
<evidence type="ECO:0000256" key="3">
    <source>
        <dbReference type="ARBA" id="ARBA00022692"/>
    </source>
</evidence>
<dbReference type="PANTHER" id="PTHR16119:SF22">
    <property type="entry name" value="EAMA DOMAIN-CONTAINING PROTEIN"/>
    <property type="match status" value="1"/>
</dbReference>
<dbReference type="GO" id="GO:0016020">
    <property type="term" value="C:membrane"/>
    <property type="evidence" value="ECO:0007669"/>
    <property type="project" value="UniProtKB-SubCell"/>
</dbReference>
<dbReference type="OMA" id="IISIRIM"/>
<feature type="transmembrane region" description="Helical" evidence="6">
    <location>
        <begin position="20"/>
        <end position="42"/>
    </location>
</feature>
<name>A0A0U9HQ10_KLENI</name>
<keyword evidence="5 6" id="KW-0472">Membrane</keyword>
<evidence type="ECO:0000256" key="2">
    <source>
        <dbReference type="ARBA" id="ARBA00005731"/>
    </source>
</evidence>
<feature type="transmembrane region" description="Helical" evidence="6">
    <location>
        <begin position="81"/>
        <end position="102"/>
    </location>
</feature>
<proteinExistence type="inferred from homology"/>
<dbReference type="GO" id="GO:0015144">
    <property type="term" value="F:carbohydrate transmembrane transporter activity"/>
    <property type="evidence" value="ECO:0007669"/>
    <property type="project" value="InterPro"/>
</dbReference>
<feature type="transmembrane region" description="Helical" evidence="6">
    <location>
        <begin position="223"/>
        <end position="245"/>
    </location>
</feature>
<dbReference type="PANTHER" id="PTHR16119">
    <property type="entry name" value="TRANSMEMBRANE PROTEIN 144"/>
    <property type="match status" value="1"/>
</dbReference>
<organism evidence="7 8">
    <name type="scientific">Klebsormidium nitens</name>
    <name type="common">Green alga</name>
    <name type="synonym">Ulothrix nitens</name>
    <dbReference type="NCBI Taxonomy" id="105231"/>
    <lineage>
        <taxon>Eukaryota</taxon>
        <taxon>Viridiplantae</taxon>
        <taxon>Streptophyta</taxon>
        <taxon>Klebsormidiophyceae</taxon>
        <taxon>Klebsormidiales</taxon>
        <taxon>Klebsormidiaceae</taxon>
        <taxon>Klebsormidium</taxon>
    </lineage>
</organism>
<feature type="transmembrane region" description="Helical" evidence="6">
    <location>
        <begin position="54"/>
        <end position="75"/>
    </location>
</feature>
<comment type="similarity">
    <text evidence="2">Belongs to the TMEM144 family.</text>
</comment>
<evidence type="ECO:0000313" key="8">
    <source>
        <dbReference type="Proteomes" id="UP000054558"/>
    </source>
</evidence>
<keyword evidence="3 6" id="KW-0812">Transmembrane</keyword>
<feature type="transmembrane region" description="Helical" evidence="6">
    <location>
        <begin position="109"/>
        <end position="129"/>
    </location>
</feature>
<gene>
    <name evidence="7" type="ORF">KFL_000060650</name>
</gene>
<feature type="transmembrane region" description="Helical" evidence="6">
    <location>
        <begin position="187"/>
        <end position="211"/>
    </location>
</feature>